<dbReference type="GO" id="GO:0007030">
    <property type="term" value="P:Golgi organization"/>
    <property type="evidence" value="ECO:0007669"/>
    <property type="project" value="TreeGrafter"/>
</dbReference>
<dbReference type="GO" id="GO:0070971">
    <property type="term" value="C:endoplasmic reticulum exit site"/>
    <property type="evidence" value="ECO:0007669"/>
    <property type="project" value="UniProtKB-ARBA"/>
</dbReference>
<evidence type="ECO:0000313" key="20">
    <source>
        <dbReference type="Ensembl" id="ENSBJAP00000018027.1"/>
    </source>
</evidence>
<evidence type="ECO:0000256" key="3">
    <source>
        <dbReference type="ARBA" id="ARBA00004514"/>
    </source>
</evidence>
<dbReference type="GO" id="GO:0048471">
    <property type="term" value="C:perinuclear region of cytoplasm"/>
    <property type="evidence" value="ECO:0007669"/>
    <property type="project" value="UniProtKB-SubCell"/>
</dbReference>
<dbReference type="GO" id="GO:0005829">
    <property type="term" value="C:cytosol"/>
    <property type="evidence" value="ECO:0007669"/>
    <property type="project" value="UniProtKB-SubCell"/>
</dbReference>
<evidence type="ECO:0000256" key="8">
    <source>
        <dbReference type="ARBA" id="ARBA00022490"/>
    </source>
</evidence>
<feature type="region of interest" description="Disordered" evidence="17">
    <location>
        <begin position="1913"/>
        <end position="1952"/>
    </location>
</feature>
<feature type="compositionally biased region" description="Polar residues" evidence="17">
    <location>
        <begin position="102"/>
        <end position="122"/>
    </location>
</feature>
<evidence type="ECO:0000256" key="13">
    <source>
        <dbReference type="ARBA" id="ARBA00022927"/>
    </source>
</evidence>
<evidence type="ECO:0000256" key="12">
    <source>
        <dbReference type="ARBA" id="ARBA00022892"/>
    </source>
</evidence>
<feature type="compositionally biased region" description="Low complexity" evidence="17">
    <location>
        <begin position="1282"/>
        <end position="1305"/>
    </location>
</feature>
<keyword evidence="9" id="KW-0597">Phosphoprotein</keyword>
<keyword evidence="10 16" id="KW-0256">Endoplasmic reticulum</keyword>
<evidence type="ECO:0000256" key="9">
    <source>
        <dbReference type="ARBA" id="ARBA00022553"/>
    </source>
</evidence>
<evidence type="ECO:0000256" key="11">
    <source>
        <dbReference type="ARBA" id="ARBA00022848"/>
    </source>
</evidence>
<feature type="region of interest" description="Disordered" evidence="17">
    <location>
        <begin position="518"/>
        <end position="625"/>
    </location>
</feature>
<feature type="region of interest" description="Disordered" evidence="17">
    <location>
        <begin position="870"/>
        <end position="892"/>
    </location>
</feature>
<name>A0A8C0BJ55_9AVES</name>
<evidence type="ECO:0000256" key="15">
    <source>
        <dbReference type="ARBA" id="ARBA00023136"/>
    </source>
</evidence>
<feature type="region of interest" description="Disordered" evidence="17">
    <location>
        <begin position="309"/>
        <end position="351"/>
    </location>
</feature>
<feature type="region of interest" description="Disordered" evidence="17">
    <location>
        <begin position="1833"/>
        <end position="1860"/>
    </location>
</feature>
<feature type="region of interest" description="Disordered" evidence="17">
    <location>
        <begin position="1"/>
        <end position="122"/>
    </location>
</feature>
<keyword evidence="8" id="KW-0963">Cytoplasm</keyword>
<comment type="similarity">
    <text evidence="6 16">Belongs to the SEC16 family.</text>
</comment>
<dbReference type="PANTHER" id="PTHR13402:SF13">
    <property type="entry name" value="PROTEIN TRANSPORT PROTEIN SEC16A"/>
    <property type="match status" value="1"/>
</dbReference>
<feature type="compositionally biased region" description="Pro residues" evidence="17">
    <location>
        <begin position="1850"/>
        <end position="1860"/>
    </location>
</feature>
<comment type="subcellular location">
    <subcellularLocation>
        <location evidence="3">Cytoplasm</location>
        <location evidence="3">Cytosol</location>
    </subcellularLocation>
    <subcellularLocation>
        <location evidence="5">Cytoplasm</location>
        <location evidence="5">Perinuclear region</location>
    </subcellularLocation>
    <subcellularLocation>
        <location evidence="2">Endoplasmic reticulum membrane</location>
        <topology evidence="2">Peripheral membrane protein</topology>
    </subcellularLocation>
    <subcellularLocation>
        <location evidence="1">Golgi apparatus membrane</location>
        <topology evidence="1">Peripheral membrane protein</topology>
    </subcellularLocation>
    <subcellularLocation>
        <location evidence="4">Microsome membrane</location>
    </subcellularLocation>
</comment>
<dbReference type="Proteomes" id="UP000694555">
    <property type="component" value="Unplaced"/>
</dbReference>
<feature type="domain" description="Sec16 central conserved" evidence="19">
    <location>
        <begin position="1379"/>
        <end position="1476"/>
    </location>
</feature>
<feature type="compositionally biased region" description="Low complexity" evidence="17">
    <location>
        <begin position="1047"/>
        <end position="1067"/>
    </location>
</feature>
<keyword evidence="14 16" id="KW-0333">Golgi apparatus</keyword>
<feature type="region of interest" description="Disordered" evidence="17">
    <location>
        <begin position="804"/>
        <end position="837"/>
    </location>
</feature>
<evidence type="ECO:0000256" key="4">
    <source>
        <dbReference type="ARBA" id="ARBA00004524"/>
    </source>
</evidence>
<evidence type="ECO:0000256" key="6">
    <source>
        <dbReference type="ARBA" id="ARBA00005927"/>
    </source>
</evidence>
<evidence type="ECO:0000259" key="19">
    <source>
        <dbReference type="Pfam" id="PF12932"/>
    </source>
</evidence>
<dbReference type="CDD" id="cd09233">
    <property type="entry name" value="ACE1-Sec16-like"/>
    <property type="match status" value="1"/>
</dbReference>
<dbReference type="GO" id="GO:0005789">
    <property type="term" value="C:endoplasmic reticulum membrane"/>
    <property type="evidence" value="ECO:0007669"/>
    <property type="project" value="UniProtKB-SubCell"/>
</dbReference>
<feature type="compositionally biased region" description="Polar residues" evidence="17">
    <location>
        <begin position="556"/>
        <end position="570"/>
    </location>
</feature>
<dbReference type="InterPro" id="IPR024298">
    <property type="entry name" value="Sec16_Sec23-bd"/>
</dbReference>
<dbReference type="GO" id="GO:0016192">
    <property type="term" value="P:vesicle-mediated transport"/>
    <property type="evidence" value="ECO:0007669"/>
    <property type="project" value="UniProtKB-KW"/>
</dbReference>
<feature type="region of interest" description="Disordered" evidence="17">
    <location>
        <begin position="971"/>
        <end position="1016"/>
    </location>
</feature>
<proteinExistence type="inferred from homology"/>
<feature type="compositionally biased region" description="Polar residues" evidence="17">
    <location>
        <begin position="578"/>
        <end position="587"/>
    </location>
</feature>
<keyword evidence="13 16" id="KW-0653">Protein transport</keyword>
<dbReference type="GO" id="GO:0000139">
    <property type="term" value="C:Golgi membrane"/>
    <property type="evidence" value="ECO:0007669"/>
    <property type="project" value="UniProtKB-SubCell"/>
</dbReference>
<dbReference type="Pfam" id="PF12931">
    <property type="entry name" value="TPR_Sec16"/>
    <property type="match status" value="1"/>
</dbReference>
<dbReference type="GO" id="GO:0051668">
    <property type="term" value="P:localization within membrane"/>
    <property type="evidence" value="ECO:0007669"/>
    <property type="project" value="UniProtKB-ARBA"/>
</dbReference>
<comment type="function">
    <text evidence="16">Plays a role in the organization of the endoplasmic reticulum exit sites (ERES), also known as transitional endoplasmic reticulum (tER). Required for secretory cargo traffic from the endoplasmic reticulum to the Golgi apparatus.</text>
</comment>
<feature type="compositionally biased region" description="Low complexity" evidence="17">
    <location>
        <begin position="986"/>
        <end position="1001"/>
    </location>
</feature>
<evidence type="ECO:0000256" key="10">
    <source>
        <dbReference type="ARBA" id="ARBA00022824"/>
    </source>
</evidence>
<dbReference type="FunFam" id="1.25.40.1030:FF:000002">
    <property type="entry name" value="Protein transport protein sec16"/>
    <property type="match status" value="1"/>
</dbReference>
<feature type="compositionally biased region" description="Pro residues" evidence="17">
    <location>
        <begin position="1834"/>
        <end position="1843"/>
    </location>
</feature>
<feature type="compositionally biased region" description="Polar residues" evidence="17">
    <location>
        <begin position="54"/>
        <end position="77"/>
    </location>
</feature>
<evidence type="ECO:0000256" key="17">
    <source>
        <dbReference type="SAM" id="MobiDB-lite"/>
    </source>
</evidence>
<feature type="region of interest" description="Disordered" evidence="17">
    <location>
        <begin position="1041"/>
        <end position="1091"/>
    </location>
</feature>
<evidence type="ECO:0000256" key="14">
    <source>
        <dbReference type="ARBA" id="ARBA00023034"/>
    </source>
</evidence>
<reference evidence="20" key="2">
    <citation type="submission" date="2025-09" db="UniProtKB">
        <authorList>
            <consortium name="Ensembl"/>
        </authorList>
    </citation>
    <scope>IDENTIFICATION</scope>
</reference>
<dbReference type="GO" id="GO:0015031">
    <property type="term" value="P:protein transport"/>
    <property type="evidence" value="ECO:0007669"/>
    <property type="project" value="UniProtKB-KW"/>
</dbReference>
<feature type="compositionally biased region" description="Polar residues" evidence="17">
    <location>
        <begin position="219"/>
        <end position="260"/>
    </location>
</feature>
<dbReference type="InterPro" id="IPR024340">
    <property type="entry name" value="Sec16_CCD"/>
</dbReference>
<feature type="compositionally biased region" description="Basic and acidic residues" evidence="17">
    <location>
        <begin position="1259"/>
        <end position="1280"/>
    </location>
</feature>
<feature type="region of interest" description="Disordered" evidence="17">
    <location>
        <begin position="1251"/>
        <end position="1305"/>
    </location>
</feature>
<dbReference type="Gene3D" id="1.25.40.1030">
    <property type="match status" value="1"/>
</dbReference>
<accession>A0A8C0BJ55</accession>
<comment type="subunit">
    <text evidence="16">SEC16A and SEC16B are each present in multiple copies in a heteromeric complex.</text>
</comment>
<feature type="compositionally biased region" description="Low complexity" evidence="17">
    <location>
        <begin position="539"/>
        <end position="555"/>
    </location>
</feature>
<feature type="compositionally biased region" description="Polar residues" evidence="17">
    <location>
        <begin position="271"/>
        <end position="286"/>
    </location>
</feature>
<feature type="region of interest" description="Disordered" evidence="17">
    <location>
        <begin position="1144"/>
        <end position="1173"/>
    </location>
</feature>
<keyword evidence="11" id="KW-0492">Microsome</keyword>
<evidence type="ECO:0000256" key="2">
    <source>
        <dbReference type="ARBA" id="ARBA00004406"/>
    </source>
</evidence>
<feature type="compositionally biased region" description="Polar residues" evidence="17">
    <location>
        <begin position="317"/>
        <end position="341"/>
    </location>
</feature>
<dbReference type="Pfam" id="PF12932">
    <property type="entry name" value="Sec16"/>
    <property type="match status" value="1"/>
</dbReference>
<dbReference type="GO" id="GO:0007029">
    <property type="term" value="P:endoplasmic reticulum organization"/>
    <property type="evidence" value="ECO:0007669"/>
    <property type="project" value="UniProtKB-ARBA"/>
</dbReference>
<feature type="compositionally biased region" description="Polar residues" evidence="17">
    <location>
        <begin position="821"/>
        <end position="837"/>
    </location>
</feature>
<protein>
    <recommendedName>
        <fullName evidence="16">Protein transport protein sec16</fullName>
    </recommendedName>
</protein>
<dbReference type="Ensembl" id="ENSBJAT00000018522.1">
    <property type="protein sequence ID" value="ENSBJAP00000018027.1"/>
    <property type="gene ID" value="ENSBJAG00000011881.1"/>
</dbReference>
<reference evidence="20" key="1">
    <citation type="submission" date="2025-08" db="UniProtKB">
        <authorList>
            <consortium name="Ensembl"/>
        </authorList>
    </citation>
    <scope>IDENTIFICATION</scope>
</reference>
<feature type="compositionally biased region" description="Polar residues" evidence="17">
    <location>
        <begin position="1068"/>
        <end position="1083"/>
    </location>
</feature>
<feature type="compositionally biased region" description="Low complexity" evidence="17">
    <location>
        <begin position="1"/>
        <end position="13"/>
    </location>
</feature>
<keyword evidence="15 16" id="KW-0472">Membrane</keyword>
<evidence type="ECO:0000256" key="5">
    <source>
        <dbReference type="ARBA" id="ARBA00004556"/>
    </source>
</evidence>
<keyword evidence="21" id="KW-1185">Reference proteome</keyword>
<dbReference type="PANTHER" id="PTHR13402">
    <property type="entry name" value="RGPR-RELATED"/>
    <property type="match status" value="1"/>
</dbReference>
<organism evidence="20 21">
    <name type="scientific">Buteo japonicus</name>
    <dbReference type="NCBI Taxonomy" id="224669"/>
    <lineage>
        <taxon>Eukaryota</taxon>
        <taxon>Metazoa</taxon>
        <taxon>Chordata</taxon>
        <taxon>Craniata</taxon>
        <taxon>Vertebrata</taxon>
        <taxon>Euteleostomi</taxon>
        <taxon>Archelosauria</taxon>
        <taxon>Archosauria</taxon>
        <taxon>Dinosauria</taxon>
        <taxon>Saurischia</taxon>
        <taxon>Theropoda</taxon>
        <taxon>Coelurosauria</taxon>
        <taxon>Aves</taxon>
        <taxon>Neognathae</taxon>
        <taxon>Neoaves</taxon>
        <taxon>Telluraves</taxon>
        <taxon>Accipitrimorphae</taxon>
        <taxon>Accipitriformes</taxon>
        <taxon>Accipitridae</taxon>
        <taxon>Accipitrinae</taxon>
        <taxon>Buteo</taxon>
    </lineage>
</organism>
<evidence type="ECO:0000256" key="7">
    <source>
        <dbReference type="ARBA" id="ARBA00022448"/>
    </source>
</evidence>
<evidence type="ECO:0000256" key="1">
    <source>
        <dbReference type="ARBA" id="ARBA00004395"/>
    </source>
</evidence>
<evidence type="ECO:0000259" key="18">
    <source>
        <dbReference type="Pfam" id="PF12931"/>
    </source>
</evidence>
<evidence type="ECO:0000313" key="21">
    <source>
        <dbReference type="Proteomes" id="UP000694555"/>
    </source>
</evidence>
<dbReference type="GO" id="GO:0070973">
    <property type="term" value="P:protein localization to endoplasmic reticulum exit site"/>
    <property type="evidence" value="ECO:0007669"/>
    <property type="project" value="TreeGrafter"/>
</dbReference>
<dbReference type="GO" id="GO:0012507">
    <property type="term" value="C:ER to Golgi transport vesicle membrane"/>
    <property type="evidence" value="ECO:0007669"/>
    <property type="project" value="TreeGrafter"/>
</dbReference>
<feature type="region of interest" description="Disordered" evidence="17">
    <location>
        <begin position="157"/>
        <end position="286"/>
    </location>
</feature>
<feature type="domain" description="Sec16 Sec23-binding" evidence="18">
    <location>
        <begin position="1548"/>
        <end position="1782"/>
    </location>
</feature>
<feature type="compositionally biased region" description="Basic and acidic residues" evidence="17">
    <location>
        <begin position="1149"/>
        <end position="1166"/>
    </location>
</feature>
<sequence>MQQPPQTVPAGAAAPPPAGIARNMYWRNSSLSKRANATAAPVQPVTDPFAFGRQTPQGSSSDNPSKGNALVMQSSSPAVFPQPPIMHTSPSRAGDNPHGPHTSLSAPVSQTGINTSTFSNVPIPSPSPGYIINSTTEVHPNADLGLRGPAVPIVYPGMVSTSNKPGGRQDVSRDPNDVPSGPNATALFPPLPQQPVSQWRPGQGNLQSPVRNFVPYPEPSSQTDVHNISQSSVSTSHPPPQTNLQQGPVHQGIPQNTMQAPLSVGSEKNGKNGSANSSHHMNSIQPGNVFRQNTEMTNAWLSQPYQEQFYPQPPLQDSSFVVPTPQENNPKTQSPDMSEISNRPIPTDRDSGTVSMFFKGDEAENEEILSSEKNYLVEKVEFDACQPNSASLYHQPMHPQRVATNVLSQAQVGTGSANEMVQKGMDVQYFPKIVSQQETQAAKHSMFVSDDKACIGDVSGNGGSQYENVENLECIQNQEVLPSEPQNISASSPAAGPDLYRYGSFPGQMLPKNAVVSHAEGGPNLEAPDSLPHPVRPDSVSSNYSNISHRSASSSARLQEQVGTFIQQESGKPDEESSASFFKQIDSSPLGGDSSELNLGKNYHGNLSQPPTPSPPKPTGVFQTSANSSFEPVRSHGVGIKPAEIDQAKMVVELRENQSNQKNIKKNTAVPAASPGNLEQPPDNLETIFMRQVHPLPVAVTGEAGNTLHSGSVMENIQSVSERRSSTRAQGAVKKCDSPATTLWAHNELPNFAGNVLLAPAAPAVYVPAKQTVEVIQPPEEGLSNQLPSKPGTIAVQLSQDGNISSENLENPPKMGEEEALQSQASSGYASLLSSPPTESLQNQPILIAQPNQSYNLAQPINFSISLSNQLSSNENNQPMKDSGVGDKPAMGPQTSHAGGIISGENVPLPVMQVGSLLVNALPNTNLLKHNLLQSPVNSSDTASNQPTNLLMKTPLNLAPEGQKNVNTEGFVPEFASKPGSNSSISPGTHLPSGSSLSGGPVYPQQSAGSAGQVGPEMHDKQHFYQQVTKDVQHQAVSDRAVQGALPSQPQIQAAQMQQPASSGQSSVPSNYQIRPSLPQTPQDAFGPPQNPYYYYRHPYDAYQPPYPPPYPPADPRTAAHLYYMYDPRYRHYDSTSTAYMEPGSYRYSEPERPSSRASHCSDRPSSRQGYTEDYYTKSGWSDYYPGYYPNSYDYGDPSRWERYSSAYDPRYRDPRSYDQRYWYDAEHNPYQKRDAHDRYEDNWRYDPRFTGSFDDESEPHRDPYGDEFDRRSVHSEHSGHSLRSSRSVHSHQSSFSSRSQQSQLYRSNHDLTANTYETTAQAVSLHTDYPYGGYAANFDGQQPFTDYGYPTETGWSAVEQAPLRPSTPEKFSVPHICARFGPGGFLIKVLPNLPSEGQPALVEIHSMETMLQHSPEQEEMRAFPGPLAKDDTHKVDVINFAQNKATQCFKNENLIDKESASLLWDFIVLLCRQNGTVVGTDLAELLLRDHKTVWLPGKSPNEANLIDFTNEALEQVEEESGEAQLSFLTDSLITTIDSLEKETERFRELLLYGRKKDALESAMKHGLWGHALLLASKMDSRTHARVMTRFANSLPINDPLQTVYQLMSGRMPAASTCCGDEKWGDWRPHLAMVLSNLTNNVDLESRTIATMGDTLASKGLLDAAHFCYLMAQVGFGVYTRKTTKLVLIGSNHSLPFFKFATNEAIQRTEAYEYAQSLGTQPGCLPNFQVFKFIYACRLAEMGLAAQAFHYCEVISRTVLKDPHYYSPVLIGQLIQMSSQLRLFDPQIKEKPEQESFIEPSWLVTLRHVDGQIKVQSVLFNMKCSLLRISVNPSKPPPPPPTGFPKVPQTVPPGPGGPPSAPVNMFSRRAAGSRARYVDVLNPGGTKSSGALPAPSDLFAPLAPMPIPANVFVPNSVPGEPQPMEGSGAAEHTPAANQTNTDPAAAVEPEVS</sequence>
<keyword evidence="7 16" id="KW-0813">Transport</keyword>
<evidence type="ECO:0000256" key="16">
    <source>
        <dbReference type="RuleBase" id="RU364101"/>
    </source>
</evidence>
<feature type="compositionally biased region" description="Polar residues" evidence="17">
    <location>
        <begin position="26"/>
        <end position="35"/>
    </location>
</feature>
<keyword evidence="12 16" id="KW-0931">ER-Golgi transport</keyword>